<evidence type="ECO:0000256" key="1">
    <source>
        <dbReference type="SAM" id="Phobius"/>
    </source>
</evidence>
<dbReference type="EMBL" id="CP041253">
    <property type="protein sequence ID" value="QDH78767.1"/>
    <property type="molecule type" value="Genomic_DNA"/>
</dbReference>
<gene>
    <name evidence="2" type="ORF">FKX85_06855</name>
</gene>
<keyword evidence="3" id="KW-1185">Reference proteome</keyword>
<evidence type="ECO:0000313" key="2">
    <source>
        <dbReference type="EMBL" id="QDH78767.1"/>
    </source>
</evidence>
<sequence length="206" mass="22588">MDQQKYIDDLREIREIMNRSSKFISLSGMSGIAAGIIALIGAYIANTMVYSQLDEGAINDVATDKMPLLYQLMWVGGLTLVCSVAAGVLFTRNTAKKKKQKLWDHQTKRLLINLAIPILSGGIFCVILLLHGQLAWIAPLTLVFYGLALVNASKYTLGEIRGLGLAEIALGLLAACFTGYGIWFWAVGFGVLHIVYGLVMQLKYKS</sequence>
<accession>A0A514CG10</accession>
<feature type="transmembrane region" description="Helical" evidence="1">
    <location>
        <begin position="23"/>
        <end position="45"/>
    </location>
</feature>
<proteinExistence type="predicted"/>
<keyword evidence="1" id="KW-0472">Membrane</keyword>
<dbReference type="OrthoDB" id="1120881at2"/>
<keyword evidence="1" id="KW-1133">Transmembrane helix</keyword>
<keyword evidence="1" id="KW-0812">Transmembrane</keyword>
<dbReference type="RefSeq" id="WP_141614021.1">
    <property type="nucleotide sequence ID" value="NZ_CP041253.1"/>
</dbReference>
<name>A0A514CG10_9BACT</name>
<protein>
    <submittedName>
        <fullName evidence="2">Uncharacterized protein</fullName>
    </submittedName>
</protein>
<dbReference type="KEGG" id="echi:FKX85_06855"/>
<dbReference type="Proteomes" id="UP000316614">
    <property type="component" value="Chromosome"/>
</dbReference>
<feature type="transmembrane region" description="Helical" evidence="1">
    <location>
        <begin position="68"/>
        <end position="90"/>
    </location>
</feature>
<evidence type="ECO:0000313" key="3">
    <source>
        <dbReference type="Proteomes" id="UP000316614"/>
    </source>
</evidence>
<reference evidence="2 3" key="1">
    <citation type="submission" date="2019-06" db="EMBL/GenBank/DDBJ databases">
        <title>Echinicola alkalisoli sp. nov. isolated from saline soil.</title>
        <authorList>
            <person name="Sun J.-Q."/>
            <person name="Xu L."/>
        </authorList>
    </citation>
    <scope>NUCLEOTIDE SEQUENCE [LARGE SCALE GENOMIC DNA]</scope>
    <source>
        <strain evidence="2 3">LN3S3</strain>
    </source>
</reference>
<feature type="transmembrane region" description="Helical" evidence="1">
    <location>
        <begin position="136"/>
        <end position="157"/>
    </location>
</feature>
<feature type="transmembrane region" description="Helical" evidence="1">
    <location>
        <begin position="110"/>
        <end position="130"/>
    </location>
</feature>
<feature type="transmembrane region" description="Helical" evidence="1">
    <location>
        <begin position="169"/>
        <end position="196"/>
    </location>
</feature>
<organism evidence="2 3">
    <name type="scientific">Echinicola soli</name>
    <dbReference type="NCBI Taxonomy" id="2591634"/>
    <lineage>
        <taxon>Bacteria</taxon>
        <taxon>Pseudomonadati</taxon>
        <taxon>Bacteroidota</taxon>
        <taxon>Cytophagia</taxon>
        <taxon>Cytophagales</taxon>
        <taxon>Cyclobacteriaceae</taxon>
        <taxon>Echinicola</taxon>
    </lineage>
</organism>
<dbReference type="AlphaFoldDB" id="A0A514CG10"/>